<comment type="similarity">
    <text evidence="1">Belongs to the gamma-glutamyltransferase family.</text>
</comment>
<dbReference type="InterPro" id="IPR051792">
    <property type="entry name" value="GGT_bact"/>
</dbReference>
<keyword evidence="7" id="KW-1185">Reference proteome</keyword>
<evidence type="ECO:0000313" key="6">
    <source>
        <dbReference type="EMBL" id="GLZ81947.1"/>
    </source>
</evidence>
<dbReference type="PANTHER" id="PTHR43199">
    <property type="entry name" value="GLUTATHIONE HYDROLASE"/>
    <property type="match status" value="1"/>
</dbReference>
<evidence type="ECO:0000256" key="1">
    <source>
        <dbReference type="ARBA" id="ARBA00009381"/>
    </source>
</evidence>
<dbReference type="EMBL" id="BSTX01000008">
    <property type="protein sequence ID" value="GLZ81947.1"/>
    <property type="molecule type" value="Genomic_DNA"/>
</dbReference>
<keyword evidence="2" id="KW-0808">Transferase</keyword>
<keyword evidence="3" id="KW-0378">Hydrolase</keyword>
<proteinExistence type="inferred from homology"/>
<evidence type="ECO:0000256" key="5">
    <source>
        <dbReference type="SAM" id="MobiDB-lite"/>
    </source>
</evidence>
<reference evidence="6" key="1">
    <citation type="submission" date="2023-03" db="EMBL/GenBank/DDBJ databases">
        <title>Actinorhabdospora filicis NBRC 111898.</title>
        <authorList>
            <person name="Ichikawa N."/>
            <person name="Sato H."/>
            <person name="Tonouchi N."/>
        </authorList>
    </citation>
    <scope>NUCLEOTIDE SEQUENCE</scope>
    <source>
        <strain evidence="6">NBRC 111898</strain>
    </source>
</reference>
<evidence type="ECO:0000256" key="2">
    <source>
        <dbReference type="ARBA" id="ARBA00022679"/>
    </source>
</evidence>
<dbReference type="GO" id="GO:0016740">
    <property type="term" value="F:transferase activity"/>
    <property type="evidence" value="ECO:0007669"/>
    <property type="project" value="UniProtKB-KW"/>
</dbReference>
<protein>
    <recommendedName>
        <fullName evidence="8">Gamma-glutamyltransferase</fullName>
    </recommendedName>
</protein>
<dbReference type="Gene3D" id="3.60.20.40">
    <property type="match status" value="1"/>
</dbReference>
<gene>
    <name evidence="6" type="ORF">Afil01_67540</name>
</gene>
<evidence type="ECO:0008006" key="8">
    <source>
        <dbReference type="Google" id="ProtNLM"/>
    </source>
</evidence>
<evidence type="ECO:0000256" key="3">
    <source>
        <dbReference type="ARBA" id="ARBA00022801"/>
    </source>
</evidence>
<dbReference type="Pfam" id="PF01019">
    <property type="entry name" value="G_glu_transpept"/>
    <property type="match status" value="2"/>
</dbReference>
<organism evidence="6 7">
    <name type="scientific">Actinorhabdospora filicis</name>
    <dbReference type="NCBI Taxonomy" id="1785913"/>
    <lineage>
        <taxon>Bacteria</taxon>
        <taxon>Bacillati</taxon>
        <taxon>Actinomycetota</taxon>
        <taxon>Actinomycetes</taxon>
        <taxon>Micromonosporales</taxon>
        <taxon>Micromonosporaceae</taxon>
        <taxon>Actinorhabdospora</taxon>
    </lineage>
</organism>
<dbReference type="AlphaFoldDB" id="A0A9W6SU97"/>
<dbReference type="GO" id="GO:0016787">
    <property type="term" value="F:hydrolase activity"/>
    <property type="evidence" value="ECO:0007669"/>
    <property type="project" value="UniProtKB-KW"/>
</dbReference>
<keyword evidence="4" id="KW-0865">Zymogen</keyword>
<comment type="caution">
    <text evidence="6">The sequence shown here is derived from an EMBL/GenBank/DDBJ whole genome shotgun (WGS) entry which is preliminary data.</text>
</comment>
<dbReference type="InterPro" id="IPR029055">
    <property type="entry name" value="Ntn_hydrolases_N"/>
</dbReference>
<dbReference type="Proteomes" id="UP001165079">
    <property type="component" value="Unassembled WGS sequence"/>
</dbReference>
<dbReference type="PRINTS" id="PR01210">
    <property type="entry name" value="GGTRANSPTASE"/>
</dbReference>
<dbReference type="InterPro" id="IPR043137">
    <property type="entry name" value="GGT_ssub_C"/>
</dbReference>
<accession>A0A9W6SU97</accession>
<dbReference type="SUPFAM" id="SSF56235">
    <property type="entry name" value="N-terminal nucleophile aminohydrolases (Ntn hydrolases)"/>
    <property type="match status" value="1"/>
</dbReference>
<evidence type="ECO:0000313" key="7">
    <source>
        <dbReference type="Proteomes" id="UP001165079"/>
    </source>
</evidence>
<dbReference type="PANTHER" id="PTHR43199:SF1">
    <property type="entry name" value="GLUTATHIONE HYDROLASE PROENZYME"/>
    <property type="match status" value="1"/>
</dbReference>
<name>A0A9W6SU97_9ACTN</name>
<sequence>MLAAGGSAADAAVAAMFASCVGETVMTGLGGAGFATYVEAATGTVTCLDFFAAVPGLDGGDAGPMHEIDVAFGAVPMRFSIGGASVGVPGLVAGAAELHRRWGRRPWGSLLEPAIGLAERGVPLPEEHATTLPTVAAALLPGDGRVAYAPDGELLRGGQILYHPGLAEALDRIARAGAGDFYTGELGAVMVEAVREGGGRMGPTDLAAYRVLDVPVHRTVFAGRVVYGRDDLNHTLATLAGLPTMTGLDEGDRAVAIADALTGPDPGGPGDTTNISVMDRHGNACVVTTTLGIGSAVWLPGFGVHLNSMLGEGELLRGPLTAGHRMGSMMCPLVAMDNRGVVLAAGSAGASRIRTALTHVLVNHLALGAPLGEALDRPRFHICGSVAHTEPGVSTDVLTALVKAGYEVNEWSVDRHYFGGASAVSPTEAAGDPRRAGAGRVIR</sequence>
<evidence type="ECO:0000256" key="4">
    <source>
        <dbReference type="ARBA" id="ARBA00023145"/>
    </source>
</evidence>
<feature type="region of interest" description="Disordered" evidence="5">
    <location>
        <begin position="424"/>
        <end position="443"/>
    </location>
</feature>